<reference evidence="8 9" key="1">
    <citation type="submission" date="2016-07" db="EMBL/GenBank/DDBJ databases">
        <title>Pervasive Adenine N6-methylation of Active Genes in Fungi.</title>
        <authorList>
            <consortium name="DOE Joint Genome Institute"/>
            <person name="Mondo S.J."/>
            <person name="Dannebaum R.O."/>
            <person name="Kuo R.C."/>
            <person name="Labutti K."/>
            <person name="Haridas S."/>
            <person name="Kuo A."/>
            <person name="Salamov A."/>
            <person name="Ahrendt S.R."/>
            <person name="Lipzen A."/>
            <person name="Sullivan W."/>
            <person name="Andreopoulos W.B."/>
            <person name="Clum A."/>
            <person name="Lindquist E."/>
            <person name="Daum C."/>
            <person name="Ramamoorthy G.K."/>
            <person name="Gryganskyi A."/>
            <person name="Culley D."/>
            <person name="Magnuson J.K."/>
            <person name="James T.Y."/>
            <person name="O'Malley M.A."/>
            <person name="Stajich J.E."/>
            <person name="Spatafora J.W."/>
            <person name="Visel A."/>
            <person name="Grigoriev I.V."/>
        </authorList>
    </citation>
    <scope>NUCLEOTIDE SEQUENCE [LARGE SCALE GENOMIC DNA]</scope>
    <source>
        <strain evidence="8 9">62-1032</strain>
    </source>
</reference>
<dbReference type="InterPro" id="IPR036388">
    <property type="entry name" value="WH-like_DNA-bd_sf"/>
</dbReference>
<feature type="compositionally biased region" description="Low complexity" evidence="6">
    <location>
        <begin position="11"/>
        <end position="25"/>
    </location>
</feature>
<comment type="similarity">
    <text evidence="2 5">Belongs to the HSF family.</text>
</comment>
<dbReference type="SMART" id="SM00415">
    <property type="entry name" value="HSF"/>
    <property type="match status" value="1"/>
</dbReference>
<evidence type="ECO:0000256" key="5">
    <source>
        <dbReference type="RuleBase" id="RU004020"/>
    </source>
</evidence>
<feature type="domain" description="HSF-type DNA-binding" evidence="7">
    <location>
        <begin position="127"/>
        <end position="215"/>
    </location>
</feature>
<evidence type="ECO:0000256" key="2">
    <source>
        <dbReference type="ARBA" id="ARBA00006403"/>
    </source>
</evidence>
<feature type="region of interest" description="Disordered" evidence="6">
    <location>
        <begin position="1"/>
        <end position="56"/>
    </location>
</feature>
<dbReference type="Proteomes" id="UP000193467">
    <property type="component" value="Unassembled WGS sequence"/>
</dbReference>
<comment type="caution">
    <text evidence="8">The sequence shown here is derived from an EMBL/GenBank/DDBJ whole genome shotgun (WGS) entry which is preliminary data.</text>
</comment>
<dbReference type="PANTHER" id="PTHR10015">
    <property type="entry name" value="HEAT SHOCK TRANSCRIPTION FACTOR"/>
    <property type="match status" value="1"/>
</dbReference>
<dbReference type="GO" id="GO:0005634">
    <property type="term" value="C:nucleus"/>
    <property type="evidence" value="ECO:0007669"/>
    <property type="project" value="UniProtKB-SubCell"/>
</dbReference>
<dbReference type="STRING" id="106004.A0A1Y2FBD9"/>
<evidence type="ECO:0000256" key="3">
    <source>
        <dbReference type="ARBA" id="ARBA00023125"/>
    </source>
</evidence>
<evidence type="ECO:0000256" key="1">
    <source>
        <dbReference type="ARBA" id="ARBA00004123"/>
    </source>
</evidence>
<keyword evidence="4" id="KW-0539">Nucleus</keyword>
<dbReference type="InterPro" id="IPR036390">
    <property type="entry name" value="WH_DNA-bd_sf"/>
</dbReference>
<dbReference type="GO" id="GO:0003700">
    <property type="term" value="F:DNA-binding transcription factor activity"/>
    <property type="evidence" value="ECO:0007669"/>
    <property type="project" value="InterPro"/>
</dbReference>
<sequence length="327" mass="35877">MSLGYSLDPQLSTTAHSHSPASSTSSDDDHSLHSISLNDSRTAEDQARPITRAQSKQGAVEALVYTPYLLHSGASRIHESCGTTSTSSDSESPILSSAWTSAGSISSPAPLEGPNTIEEMKLEKDDAMMPFIRRLRSMLGDEESYCDVLRWDESGTSFIVRPKSERLLGEVFPEAFGHSKYPSFTRQLNIYGFTRLSDSALAELLDPNLSAKELKAFHGWTCPSFYRGSPLPSASAFNPASSTPFSAQEDSDPTLPWDSDTRRMSEGEKEAQKAAATMRPRESKKRLEKKRLKASGMIEGGLSPVDEEDEDDELSWMAAGPSKRRRS</sequence>
<dbReference type="Pfam" id="PF00447">
    <property type="entry name" value="HSF_DNA-bind"/>
    <property type="match status" value="1"/>
</dbReference>
<dbReference type="InterPro" id="IPR000232">
    <property type="entry name" value="HSF_DNA-bd"/>
</dbReference>
<dbReference type="PANTHER" id="PTHR10015:SF427">
    <property type="entry name" value="HEAT SHOCK FACTOR PROTEIN"/>
    <property type="match status" value="1"/>
</dbReference>
<feature type="region of interest" description="Disordered" evidence="6">
    <location>
        <begin position="236"/>
        <end position="327"/>
    </location>
</feature>
<dbReference type="EMBL" id="MCGR01000023">
    <property type="protein sequence ID" value="ORY81230.1"/>
    <property type="molecule type" value="Genomic_DNA"/>
</dbReference>
<gene>
    <name evidence="8" type="ORF">BCR35DRAFT_331638</name>
</gene>
<dbReference type="Gene3D" id="1.10.10.10">
    <property type="entry name" value="Winged helix-like DNA-binding domain superfamily/Winged helix DNA-binding domain"/>
    <property type="match status" value="1"/>
</dbReference>
<evidence type="ECO:0000256" key="4">
    <source>
        <dbReference type="ARBA" id="ARBA00023242"/>
    </source>
</evidence>
<keyword evidence="9" id="KW-1185">Reference proteome</keyword>
<protein>
    <recommendedName>
        <fullName evidence="7">HSF-type DNA-binding domain-containing protein</fullName>
    </recommendedName>
</protein>
<evidence type="ECO:0000256" key="6">
    <source>
        <dbReference type="SAM" id="MobiDB-lite"/>
    </source>
</evidence>
<evidence type="ECO:0000313" key="9">
    <source>
        <dbReference type="Proteomes" id="UP000193467"/>
    </source>
</evidence>
<dbReference type="SUPFAM" id="SSF46785">
    <property type="entry name" value="Winged helix' DNA-binding domain"/>
    <property type="match status" value="1"/>
</dbReference>
<dbReference type="AlphaFoldDB" id="A0A1Y2FBD9"/>
<dbReference type="GO" id="GO:0043565">
    <property type="term" value="F:sequence-specific DNA binding"/>
    <property type="evidence" value="ECO:0007669"/>
    <property type="project" value="InterPro"/>
</dbReference>
<dbReference type="InParanoid" id="A0A1Y2FBD9"/>
<proteinExistence type="inferred from homology"/>
<feature type="compositionally biased region" description="Basic and acidic residues" evidence="6">
    <location>
        <begin position="259"/>
        <end position="272"/>
    </location>
</feature>
<feature type="compositionally biased region" description="Basic residues" evidence="6">
    <location>
        <begin position="282"/>
        <end position="293"/>
    </location>
</feature>
<dbReference type="OrthoDB" id="432483at2759"/>
<feature type="compositionally biased region" description="Acidic residues" evidence="6">
    <location>
        <begin position="305"/>
        <end position="314"/>
    </location>
</feature>
<evidence type="ECO:0000313" key="8">
    <source>
        <dbReference type="EMBL" id="ORY81230.1"/>
    </source>
</evidence>
<keyword evidence="3" id="KW-0238">DNA-binding</keyword>
<organism evidence="8 9">
    <name type="scientific">Leucosporidium creatinivorum</name>
    <dbReference type="NCBI Taxonomy" id="106004"/>
    <lineage>
        <taxon>Eukaryota</taxon>
        <taxon>Fungi</taxon>
        <taxon>Dikarya</taxon>
        <taxon>Basidiomycota</taxon>
        <taxon>Pucciniomycotina</taxon>
        <taxon>Microbotryomycetes</taxon>
        <taxon>Leucosporidiales</taxon>
        <taxon>Leucosporidium</taxon>
    </lineage>
</organism>
<feature type="compositionally biased region" description="Polar residues" evidence="6">
    <location>
        <begin position="236"/>
        <end position="248"/>
    </location>
</feature>
<name>A0A1Y2FBD9_9BASI</name>
<accession>A0A1Y2FBD9</accession>
<comment type="subcellular location">
    <subcellularLocation>
        <location evidence="1">Nucleus</location>
    </subcellularLocation>
</comment>
<evidence type="ECO:0000259" key="7">
    <source>
        <dbReference type="SMART" id="SM00415"/>
    </source>
</evidence>